<keyword evidence="1" id="KW-0472">Membrane</keyword>
<dbReference type="RefSeq" id="WP_151574992.1">
    <property type="nucleotide sequence ID" value="NZ_WBOT01000005.1"/>
</dbReference>
<evidence type="ECO:0000313" key="2">
    <source>
        <dbReference type="EMBL" id="KAB2331331.1"/>
    </source>
</evidence>
<keyword evidence="1" id="KW-1133">Transmembrane helix</keyword>
<feature type="transmembrane region" description="Helical" evidence="1">
    <location>
        <begin position="63"/>
        <end position="84"/>
    </location>
</feature>
<dbReference type="OrthoDB" id="2974214at2"/>
<feature type="transmembrane region" description="Helical" evidence="1">
    <location>
        <begin position="6"/>
        <end position="25"/>
    </location>
</feature>
<proteinExistence type="predicted"/>
<evidence type="ECO:0000256" key="1">
    <source>
        <dbReference type="SAM" id="Phobius"/>
    </source>
</evidence>
<gene>
    <name evidence="2" type="ORF">F7732_15890</name>
</gene>
<evidence type="ECO:0000313" key="3">
    <source>
        <dbReference type="Proteomes" id="UP000441354"/>
    </source>
</evidence>
<sequence length="92" mass="10514">MVVFIILAVFSIPFFIWLSLTYVGYNKAGQADSKRKSIYFGFMITILLFNFISNNLFSLNASNGLPIVVSMIFLFSIYMLMAVAKARRKVIR</sequence>
<keyword evidence="3" id="KW-1185">Reference proteome</keyword>
<protein>
    <submittedName>
        <fullName evidence="2">Uncharacterized protein</fullName>
    </submittedName>
</protein>
<dbReference type="AlphaFoldDB" id="A0A7V7RJU9"/>
<comment type="caution">
    <text evidence="2">The sequence shown here is derived from an EMBL/GenBank/DDBJ whole genome shotgun (WGS) entry which is preliminary data.</text>
</comment>
<dbReference type="Proteomes" id="UP000441354">
    <property type="component" value="Unassembled WGS sequence"/>
</dbReference>
<name>A0A7V7RJU9_9BACI</name>
<accession>A0A7V7RJU9</accession>
<keyword evidence="1" id="KW-0812">Transmembrane</keyword>
<feature type="transmembrane region" description="Helical" evidence="1">
    <location>
        <begin position="37"/>
        <end position="57"/>
    </location>
</feature>
<reference evidence="2 3" key="1">
    <citation type="journal article" date="2014" name="Arch. Microbiol.">
        <title>Bacillus mesophilum sp. nov., strain IITR-54T, a novel 4-chlorobiphenyl dechlorinating bacterium.</title>
        <authorList>
            <person name="Manickam N."/>
            <person name="Singh N.K."/>
            <person name="Bajaj A."/>
            <person name="Kumar R.M."/>
            <person name="Kaur G."/>
            <person name="Kaur N."/>
            <person name="Bala M."/>
            <person name="Kumar A."/>
            <person name="Mayilraj S."/>
        </authorList>
    </citation>
    <scope>NUCLEOTIDE SEQUENCE [LARGE SCALE GENOMIC DNA]</scope>
    <source>
        <strain evidence="2 3">IITR-54</strain>
    </source>
</reference>
<organism evidence="2 3">
    <name type="scientific">Bacillus mesophilum</name>
    <dbReference type="NCBI Taxonomy" id="1071718"/>
    <lineage>
        <taxon>Bacteria</taxon>
        <taxon>Bacillati</taxon>
        <taxon>Bacillota</taxon>
        <taxon>Bacilli</taxon>
        <taxon>Bacillales</taxon>
        <taxon>Bacillaceae</taxon>
        <taxon>Bacillus</taxon>
    </lineage>
</organism>
<dbReference type="EMBL" id="WBOT01000005">
    <property type="protein sequence ID" value="KAB2331331.1"/>
    <property type="molecule type" value="Genomic_DNA"/>
</dbReference>